<dbReference type="Proteomes" id="UP000003288">
    <property type="component" value="Unassembled WGS sequence"/>
</dbReference>
<dbReference type="AlphaFoldDB" id="A0AAI9F2L8"/>
<dbReference type="CDD" id="cd02440">
    <property type="entry name" value="AdoMet_MTases"/>
    <property type="match status" value="1"/>
</dbReference>
<name>A0AAI9F2L8_9BACT</name>
<organism evidence="2 3">
    <name type="scientific">Caminibacter mediatlanticus TB-2</name>
    <dbReference type="NCBI Taxonomy" id="391592"/>
    <lineage>
        <taxon>Bacteria</taxon>
        <taxon>Pseudomonadati</taxon>
        <taxon>Campylobacterota</taxon>
        <taxon>Epsilonproteobacteria</taxon>
        <taxon>Nautiliales</taxon>
        <taxon>Nautiliaceae</taxon>
        <taxon>Caminibacter</taxon>
    </lineage>
</organism>
<dbReference type="Gene3D" id="3.40.50.150">
    <property type="entry name" value="Vaccinia Virus protein VP39"/>
    <property type="match status" value="1"/>
</dbReference>
<proteinExistence type="predicted"/>
<accession>A0AAI9F2L8</accession>
<protein>
    <recommendedName>
        <fullName evidence="1">Methyltransferase domain-containing protein</fullName>
    </recommendedName>
</protein>
<dbReference type="InterPro" id="IPR041698">
    <property type="entry name" value="Methyltransf_25"/>
</dbReference>
<dbReference type="EMBL" id="ABCJ01000002">
    <property type="protein sequence ID" value="EDM23943.1"/>
    <property type="molecule type" value="Genomic_DNA"/>
</dbReference>
<dbReference type="InterPro" id="IPR029063">
    <property type="entry name" value="SAM-dependent_MTases_sf"/>
</dbReference>
<evidence type="ECO:0000313" key="3">
    <source>
        <dbReference type="Proteomes" id="UP000003288"/>
    </source>
</evidence>
<comment type="caution">
    <text evidence="2">The sequence shown here is derived from an EMBL/GenBank/DDBJ whole genome shotgun (WGS) entry which is preliminary data.</text>
</comment>
<dbReference type="SUPFAM" id="SSF53335">
    <property type="entry name" value="S-adenosyl-L-methionine-dependent methyltransferases"/>
    <property type="match status" value="1"/>
</dbReference>
<gene>
    <name evidence="2" type="ORF">CMTB2_06806</name>
</gene>
<dbReference type="Gene3D" id="2.20.25.110">
    <property type="entry name" value="S-adenosyl-L-methionine-dependent methyltransferases"/>
    <property type="match status" value="1"/>
</dbReference>
<sequence>MKKLRKKMGLELYAKVEELFLDKEAAHILWSKFIEILKNYKINEVLDIGCGSGDFCLMANKNGIEVRGIDLSKNQLKKAIKKGCDCIVKNVCELDKKFDSAVAIFDVINYMNEKELKKFFECVKKVINRYFIFDVNTLYSMEDLAIGTLKAEDENRFSVLYSEFEDNKLITEITLFEKENNCYKKTQKRIIQYYHSLKIIEKLSQMELLEIIPISLYGSEEAEKLILVFKKV</sequence>
<feature type="domain" description="Methyltransferase" evidence="1">
    <location>
        <begin position="45"/>
        <end position="127"/>
    </location>
</feature>
<reference evidence="2 3" key="1">
    <citation type="journal article" date="2011" name="Stand. Genomic Sci.">
        <title>Draft genome sequence of Caminibacter mediatlanticus strain TB-2, an epsilonproteobacterium isolated from a deep-sea hydrothermal vent.</title>
        <authorList>
            <person name="Giovannelli D."/>
            <person name="Ferriera S."/>
            <person name="Johnson J."/>
            <person name="Kravitz S."/>
            <person name="Perez-Rodriguez I."/>
            <person name="Ricci J."/>
            <person name="O'Brien C."/>
            <person name="Voordeckers J.W."/>
            <person name="Bini E."/>
            <person name="Vetriani C."/>
        </authorList>
    </citation>
    <scope>NUCLEOTIDE SEQUENCE [LARGE SCALE GENOMIC DNA]</scope>
    <source>
        <strain evidence="2 3">TB-2</strain>
    </source>
</reference>
<evidence type="ECO:0000313" key="2">
    <source>
        <dbReference type="EMBL" id="EDM23943.1"/>
    </source>
</evidence>
<evidence type="ECO:0000259" key="1">
    <source>
        <dbReference type="Pfam" id="PF13649"/>
    </source>
</evidence>
<dbReference type="Pfam" id="PF13649">
    <property type="entry name" value="Methyltransf_25"/>
    <property type="match status" value="1"/>
</dbReference>